<evidence type="ECO:0000313" key="3">
    <source>
        <dbReference type="EMBL" id="GCD41950.1"/>
    </source>
</evidence>
<name>A0A401VXZ5_STREY</name>
<keyword evidence="4" id="KW-1185">Reference proteome</keyword>
<evidence type="ECO:0000256" key="1">
    <source>
        <dbReference type="ARBA" id="ARBA00022729"/>
    </source>
</evidence>
<accession>A0A401VXZ5</accession>
<dbReference type="EMBL" id="BHZD01000001">
    <property type="protein sequence ID" value="GCD41950.1"/>
    <property type="molecule type" value="Genomic_DNA"/>
</dbReference>
<dbReference type="PANTHER" id="PTHR46580">
    <property type="entry name" value="SENSOR KINASE-RELATED"/>
    <property type="match status" value="1"/>
</dbReference>
<comment type="caution">
    <text evidence="3">The sequence shown here is derived from an EMBL/GenBank/DDBJ whole genome shotgun (WGS) entry which is preliminary data.</text>
</comment>
<dbReference type="SUPFAM" id="SSF69318">
    <property type="entry name" value="Integrin alpha N-terminal domain"/>
    <property type="match status" value="1"/>
</dbReference>
<dbReference type="AlphaFoldDB" id="A0A401VXZ5"/>
<dbReference type="Pfam" id="PF13517">
    <property type="entry name" value="FG-GAP_3"/>
    <property type="match status" value="1"/>
</dbReference>
<dbReference type="InterPro" id="IPR013517">
    <property type="entry name" value="FG-GAP"/>
</dbReference>
<dbReference type="InterPro" id="IPR028994">
    <property type="entry name" value="Integrin_alpha_N"/>
</dbReference>
<gene>
    <name evidence="3" type="ORF">GKJPGBOP_01608</name>
</gene>
<dbReference type="PANTHER" id="PTHR46580:SF4">
    <property type="entry name" value="ATP_GTP-BINDING PROTEIN"/>
    <property type="match status" value="1"/>
</dbReference>
<feature type="region of interest" description="Disordered" evidence="2">
    <location>
        <begin position="1"/>
        <end position="22"/>
    </location>
</feature>
<feature type="compositionally biased region" description="Polar residues" evidence="2">
    <location>
        <begin position="1"/>
        <end position="10"/>
    </location>
</feature>
<organism evidence="3 4">
    <name type="scientific">Streptomyces paromomycinus</name>
    <name type="common">Streptomyces rimosus subsp. paromomycinus</name>
    <dbReference type="NCBI Taxonomy" id="92743"/>
    <lineage>
        <taxon>Bacteria</taxon>
        <taxon>Bacillati</taxon>
        <taxon>Actinomycetota</taxon>
        <taxon>Actinomycetes</taxon>
        <taxon>Kitasatosporales</taxon>
        <taxon>Streptomycetaceae</taxon>
        <taxon>Streptomyces</taxon>
    </lineage>
</organism>
<evidence type="ECO:0000256" key="2">
    <source>
        <dbReference type="SAM" id="MobiDB-lite"/>
    </source>
</evidence>
<evidence type="ECO:0000313" key="4">
    <source>
        <dbReference type="Proteomes" id="UP000286746"/>
    </source>
</evidence>
<reference evidence="3 4" key="1">
    <citation type="submission" date="2018-11" db="EMBL/GenBank/DDBJ databases">
        <title>Whole genome sequence of Streptomyces paromomycinus NBRC 15454(T).</title>
        <authorList>
            <person name="Komaki H."/>
            <person name="Tamura T."/>
        </authorList>
    </citation>
    <scope>NUCLEOTIDE SEQUENCE [LARGE SCALE GENOMIC DNA]</scope>
    <source>
        <strain evidence="3 4">NBRC 15454</strain>
    </source>
</reference>
<keyword evidence="1" id="KW-0732">Signal</keyword>
<evidence type="ECO:0008006" key="5">
    <source>
        <dbReference type="Google" id="ProtNLM"/>
    </source>
</evidence>
<protein>
    <recommendedName>
        <fullName evidence="5">VCBS repeat-containing protein</fullName>
    </recommendedName>
</protein>
<dbReference type="Proteomes" id="UP000286746">
    <property type="component" value="Unassembled WGS sequence"/>
</dbReference>
<proteinExistence type="predicted"/>
<sequence length="256" mass="27219">MRQTLDQTANGDGGNLGTPLTAAESGFENTLITRRGDYTNDGYEDLVARHADGTLWVYANTGFGEIDTDNAQEFTQFAPELDPAKITQITSLGDITGDDYPDLLARVGDGLWFLAGHPKGYVEDAYPLADSGWGRRDLVAPGDLTGDGRPDLLVRDDTTGQILLHHGAADAATGGTDPVSLVNGTTTVYGSSGWWRAKRPLLATPGDANGDKLTDLWATTDENTGTLLYHPAKGTMHGTPVLVGNGGWRTSIRSIT</sequence>